<dbReference type="EMBL" id="BK014846">
    <property type="protein sequence ID" value="DAD78532.1"/>
    <property type="molecule type" value="Genomic_DNA"/>
</dbReference>
<keyword evidence="1" id="KW-0167">Capsid protein</keyword>
<reference evidence="3" key="1">
    <citation type="journal article" date="2021" name="Proc. Natl. Acad. Sci. U.S.A.">
        <title>A Catalog of Tens of Thousands of Viruses from Human Metagenomes Reveals Hidden Associations with Chronic Diseases.</title>
        <authorList>
            <person name="Tisza M.J."/>
            <person name="Buck C.B."/>
        </authorList>
    </citation>
    <scope>NUCLEOTIDE SEQUENCE</scope>
    <source>
        <strain evidence="3">CtCiv1</strain>
    </source>
</reference>
<dbReference type="Gene3D" id="3.15.30.10">
    <property type="entry name" value="putative capsid protein of prophage domain like"/>
    <property type="match status" value="1"/>
</dbReference>
<accession>A0A8S5M8J2</accession>
<evidence type="ECO:0000256" key="1">
    <source>
        <dbReference type="ARBA" id="ARBA00022561"/>
    </source>
</evidence>
<sequence>MGIYDTTTMLAGVRKMMPLARWFANRYFPDGTVFPTKKVLIEYKKGNKKMAPFVIPRKGGITVEREGYISMEYVPPYIAPQRALTIDDLNAKGFGESLYTTKTPQQRQAEVLGEDLSELSDMIDRRHEWMCREIILKGEVIMKHYAEKYGVGTPVEKVLRFYESAFENEYTPTINWGKAGCDIYGDLESMVEMLVNVGCPATDLNMSADAYREFLKDTTIKELLNNRRMELGHINPKELPNGVTYAGTIVVFGKTLDIFIYAEQFEDEDGVVKSFMPSGTVFIGAPGMGETIYGAISQLEDYDGQFHTYQDKKVPKYLSDSRNEVREVRLASAPIPKPVDVNAWVVATVIGE</sequence>
<keyword evidence="2" id="KW-1035">Host cytoplasm</keyword>
<proteinExistence type="predicted"/>
<name>A0A8S5M8J2_9CAUD</name>
<evidence type="ECO:0000256" key="2">
    <source>
        <dbReference type="ARBA" id="ARBA00023200"/>
    </source>
</evidence>
<dbReference type="GO" id="GO:0019028">
    <property type="term" value="C:viral capsid"/>
    <property type="evidence" value="ECO:0007669"/>
    <property type="project" value="UniProtKB-KW"/>
</dbReference>
<dbReference type="Pfam" id="PF03864">
    <property type="entry name" value="Phage_cap_E"/>
    <property type="match status" value="1"/>
</dbReference>
<dbReference type="InterPro" id="IPR005564">
    <property type="entry name" value="Major_capsid_GpE"/>
</dbReference>
<evidence type="ECO:0000313" key="3">
    <source>
        <dbReference type="EMBL" id="DAD78532.1"/>
    </source>
</evidence>
<organism evidence="3">
    <name type="scientific">Caudovirales sp. ctCiv1</name>
    <dbReference type="NCBI Taxonomy" id="2826769"/>
    <lineage>
        <taxon>Viruses</taxon>
        <taxon>Duplodnaviria</taxon>
        <taxon>Heunggongvirae</taxon>
        <taxon>Uroviricota</taxon>
        <taxon>Caudoviricetes</taxon>
    </lineage>
</organism>
<dbReference type="Gene3D" id="3.30.1930.10">
    <property type="entry name" value="capsid protein of prophage domain"/>
    <property type="match status" value="1"/>
</dbReference>
<protein>
    <submittedName>
        <fullName evidence="3">Major capsid protein</fullName>
    </submittedName>
</protein>
<keyword evidence="1" id="KW-0946">Virion</keyword>